<protein>
    <submittedName>
        <fullName evidence="1">Uncharacterized protein</fullName>
    </submittedName>
</protein>
<dbReference type="AlphaFoldDB" id="A0A075HBV8"/>
<name>A0A075HBV8_9ARCH</name>
<sequence>MAKNDTKIKVISLKPLLDLDAAEEMVDSRKVKTFQTLLHKPKKSDVHLHSLTLHYESILLLSGKYSVDFIRDADHTLHVDKDVQEIIISDEVFPVKKKRGVLSKLEPSFKNKIKIQMQERVMLENDADVSFDHHGKAMNLSYRDTLKLLDKHPKKTINDDKDSIRRPEITIEAAKLKLIAKLKKPADAGIKSSEETFEFRDILEIYVPIYEARLIGPKKRVKILRIDAVRKKIL</sequence>
<proteinExistence type="predicted"/>
<reference evidence="1" key="1">
    <citation type="journal article" date="2014" name="Genome Biol. Evol.">
        <title>Pangenome evidence for extensive interdomain horizontal transfer affecting lineage core and shell genes in uncultured planktonic thaumarchaeota and euryarchaeota.</title>
        <authorList>
            <person name="Deschamps P."/>
            <person name="Zivanovic Y."/>
            <person name="Moreira D."/>
            <person name="Rodriguez-Valera F."/>
            <person name="Lopez-Garcia P."/>
        </authorList>
    </citation>
    <scope>NUCLEOTIDE SEQUENCE</scope>
</reference>
<organism evidence="1">
    <name type="scientific">uncultured marine thaumarchaeote KM3_57_B01</name>
    <dbReference type="NCBI Taxonomy" id="1456205"/>
    <lineage>
        <taxon>Archaea</taxon>
        <taxon>Nitrososphaerota</taxon>
        <taxon>environmental samples</taxon>
    </lineage>
</organism>
<evidence type="ECO:0000313" key="1">
    <source>
        <dbReference type="EMBL" id="AIF12705.1"/>
    </source>
</evidence>
<dbReference type="EMBL" id="KF900952">
    <property type="protein sequence ID" value="AIF12705.1"/>
    <property type="molecule type" value="Genomic_DNA"/>
</dbReference>
<accession>A0A075HBV8</accession>